<dbReference type="AlphaFoldDB" id="A0A2G8JUF8"/>
<feature type="region of interest" description="Disordered" evidence="3">
    <location>
        <begin position="277"/>
        <end position="324"/>
    </location>
</feature>
<feature type="compositionally biased region" description="Pro residues" evidence="3">
    <location>
        <begin position="299"/>
        <end position="308"/>
    </location>
</feature>
<sequence>MIKMLSLTLAACLTGDNMFYAHFVLSKKGPLARIWLAAHWDKKLTKAHVYETNVSSCVDSIMHPKVKLALRTSGHLLLGVVRIHSRKAKYLLADCNEAFVKIKMAFRPGVVDLPEENREAAFATITLPEVFHDFDTSIPDFNDVEVQKQFSLNQSRVEDITMKEDLVNINLGQEDFGDLGFDDREMLREASAANDSTYKQSDESTLLADGSKTKEAPIDASMDKPMDMGLEEQFRNDGFGAEMGMGDGILGDEFMNEGGNLFEEQPEIQAGEPVVVQNVEPPPGAAEDTDDEEKEPEPPKAPVVPATPTPQDGQIKGVKESRQKRKRKLVVDEVKELAGDLIKSQLKDTSDIVTSLDLAPPTKKLMLWKETGGAEKLFGLPGRLHNSKRILVVFARNLQTDIPRDVKRQRRLPPPVPLEEPEVQRDILSESLGDISLSSRLSAAPLLPVEEERPQQTPADSQPGTSSIDQPPPQQQQDFSFMSGRRGSASSSDGDYGG</sequence>
<dbReference type="Proteomes" id="UP000230750">
    <property type="component" value="Unassembled WGS sequence"/>
</dbReference>
<dbReference type="GO" id="GO:0005634">
    <property type="term" value="C:nucleus"/>
    <property type="evidence" value="ECO:0007669"/>
    <property type="project" value="UniProtKB-SubCell"/>
</dbReference>
<dbReference type="InterPro" id="IPR006910">
    <property type="entry name" value="Rad21_Rec8_N"/>
</dbReference>
<evidence type="ECO:0000256" key="3">
    <source>
        <dbReference type="SAM" id="MobiDB-lite"/>
    </source>
</evidence>
<dbReference type="GO" id="GO:1990414">
    <property type="term" value="P:replication-born double-strand break repair via sister chromatid exchange"/>
    <property type="evidence" value="ECO:0007669"/>
    <property type="project" value="TreeGrafter"/>
</dbReference>
<keyword evidence="2" id="KW-0539">Nucleus</keyword>
<dbReference type="STRING" id="307972.A0A2G8JUF8"/>
<dbReference type="EMBL" id="MRZV01001244">
    <property type="protein sequence ID" value="PIK39392.1"/>
    <property type="molecule type" value="Genomic_DNA"/>
</dbReference>
<evidence type="ECO:0000256" key="1">
    <source>
        <dbReference type="ARBA" id="ARBA00004123"/>
    </source>
</evidence>
<accession>A0A2G8JUF8</accession>
<dbReference type="InterPro" id="IPR049589">
    <property type="entry name" value="NXP1_M-like"/>
</dbReference>
<feature type="region of interest" description="Disordered" evidence="3">
    <location>
        <begin position="443"/>
        <end position="498"/>
    </location>
</feature>
<gene>
    <name evidence="5" type="ORF">BSL78_23748</name>
</gene>
<dbReference type="Pfam" id="PF04825">
    <property type="entry name" value="Rad21_Rec8_N"/>
    <property type="match status" value="1"/>
</dbReference>
<feature type="compositionally biased region" description="Low complexity" evidence="3">
    <location>
        <begin position="483"/>
        <end position="498"/>
    </location>
</feature>
<dbReference type="GO" id="GO:0007062">
    <property type="term" value="P:sister chromatid cohesion"/>
    <property type="evidence" value="ECO:0007669"/>
    <property type="project" value="InterPro"/>
</dbReference>
<feature type="region of interest" description="Disordered" evidence="3">
    <location>
        <begin position="405"/>
        <end position="424"/>
    </location>
</feature>
<feature type="region of interest" description="Disordered" evidence="3">
    <location>
        <begin position="192"/>
        <end position="224"/>
    </location>
</feature>
<dbReference type="PANTHER" id="PTHR12585">
    <property type="entry name" value="SCC1 / RAD21 FAMILY MEMBER"/>
    <property type="match status" value="1"/>
</dbReference>
<feature type="compositionally biased region" description="Polar residues" evidence="3">
    <location>
        <begin position="455"/>
        <end position="469"/>
    </location>
</feature>
<dbReference type="OrthoDB" id="10071381at2759"/>
<protein>
    <submittedName>
        <fullName evidence="5">Putative double-strand-break repair protein rad21-like</fullName>
    </submittedName>
</protein>
<proteinExistence type="predicted"/>
<feature type="compositionally biased region" description="Basic and acidic residues" evidence="3">
    <location>
        <begin position="211"/>
        <end position="224"/>
    </location>
</feature>
<dbReference type="InterPro" id="IPR039781">
    <property type="entry name" value="Rad21/Rec8-like"/>
</dbReference>
<reference evidence="5 6" key="1">
    <citation type="journal article" date="2017" name="PLoS Biol.">
        <title>The sea cucumber genome provides insights into morphological evolution and visceral regeneration.</title>
        <authorList>
            <person name="Zhang X."/>
            <person name="Sun L."/>
            <person name="Yuan J."/>
            <person name="Sun Y."/>
            <person name="Gao Y."/>
            <person name="Zhang L."/>
            <person name="Li S."/>
            <person name="Dai H."/>
            <person name="Hamel J.F."/>
            <person name="Liu C."/>
            <person name="Yu Y."/>
            <person name="Liu S."/>
            <person name="Lin W."/>
            <person name="Guo K."/>
            <person name="Jin S."/>
            <person name="Xu P."/>
            <person name="Storey K.B."/>
            <person name="Huan P."/>
            <person name="Zhang T."/>
            <person name="Zhou Y."/>
            <person name="Zhang J."/>
            <person name="Lin C."/>
            <person name="Li X."/>
            <person name="Xing L."/>
            <person name="Huo D."/>
            <person name="Sun M."/>
            <person name="Wang L."/>
            <person name="Mercier A."/>
            <person name="Li F."/>
            <person name="Yang H."/>
            <person name="Xiang J."/>
        </authorList>
    </citation>
    <scope>NUCLEOTIDE SEQUENCE [LARGE SCALE GENOMIC DNA]</scope>
    <source>
        <strain evidence="5">Shaxun</strain>
        <tissue evidence="5">Muscle</tissue>
    </source>
</reference>
<dbReference type="GO" id="GO:0003682">
    <property type="term" value="F:chromatin binding"/>
    <property type="evidence" value="ECO:0007669"/>
    <property type="project" value="TreeGrafter"/>
</dbReference>
<feature type="non-terminal residue" evidence="5">
    <location>
        <position position="498"/>
    </location>
</feature>
<evidence type="ECO:0000313" key="6">
    <source>
        <dbReference type="Proteomes" id="UP000230750"/>
    </source>
</evidence>
<comment type="subcellular location">
    <subcellularLocation>
        <location evidence="1">Nucleus</location>
    </subcellularLocation>
</comment>
<evidence type="ECO:0000313" key="5">
    <source>
        <dbReference type="EMBL" id="PIK39392.1"/>
    </source>
</evidence>
<evidence type="ECO:0000256" key="2">
    <source>
        <dbReference type="ARBA" id="ARBA00023242"/>
    </source>
</evidence>
<comment type="caution">
    <text evidence="5">The sequence shown here is derived from an EMBL/GenBank/DDBJ whole genome shotgun (WGS) entry which is preliminary data.</text>
</comment>
<keyword evidence="6" id="KW-1185">Reference proteome</keyword>
<evidence type="ECO:0000259" key="4">
    <source>
        <dbReference type="Pfam" id="PF04825"/>
    </source>
</evidence>
<dbReference type="CDD" id="cd21792">
    <property type="entry name" value="Rad21_Rec8_M_NXP1-like"/>
    <property type="match status" value="1"/>
</dbReference>
<dbReference type="GO" id="GO:0008278">
    <property type="term" value="C:cohesin complex"/>
    <property type="evidence" value="ECO:0007669"/>
    <property type="project" value="InterPro"/>
</dbReference>
<organism evidence="5 6">
    <name type="scientific">Stichopus japonicus</name>
    <name type="common">Sea cucumber</name>
    <dbReference type="NCBI Taxonomy" id="307972"/>
    <lineage>
        <taxon>Eukaryota</taxon>
        <taxon>Metazoa</taxon>
        <taxon>Echinodermata</taxon>
        <taxon>Eleutherozoa</taxon>
        <taxon>Echinozoa</taxon>
        <taxon>Holothuroidea</taxon>
        <taxon>Aspidochirotacea</taxon>
        <taxon>Aspidochirotida</taxon>
        <taxon>Stichopodidae</taxon>
        <taxon>Apostichopus</taxon>
    </lineage>
</organism>
<dbReference type="PANTHER" id="PTHR12585:SF69">
    <property type="entry name" value="FI11703P"/>
    <property type="match status" value="1"/>
</dbReference>
<feature type="domain" description="Rad21/Rec8-like protein N-terminal" evidence="4">
    <location>
        <begin position="18"/>
        <end position="119"/>
    </location>
</feature>
<name>A0A2G8JUF8_STIJA</name>